<evidence type="ECO:0000256" key="1">
    <source>
        <dbReference type="ARBA" id="ARBA00007347"/>
    </source>
</evidence>
<dbReference type="EMBL" id="CAJOAZ010000728">
    <property type="protein sequence ID" value="CAF3703735.1"/>
    <property type="molecule type" value="Genomic_DNA"/>
</dbReference>
<dbReference type="GO" id="GO:0005739">
    <property type="term" value="C:mitochondrion"/>
    <property type="evidence" value="ECO:0007669"/>
    <property type="project" value="UniProtKB-SubCell"/>
</dbReference>
<name>A0A815BEN7_9BILA</name>
<evidence type="ECO:0000313" key="8">
    <source>
        <dbReference type="Proteomes" id="UP000663845"/>
    </source>
</evidence>
<protein>
    <recommendedName>
        <fullName evidence="3">COX assembly mitochondrial protein</fullName>
    </recommendedName>
</protein>
<dbReference type="AlphaFoldDB" id="A0A815BEN7"/>
<dbReference type="OrthoDB" id="6224010at2759"/>
<evidence type="ECO:0000256" key="3">
    <source>
        <dbReference type="RuleBase" id="RU364104"/>
    </source>
</evidence>
<dbReference type="Pfam" id="PF08583">
    <property type="entry name" value="Cmc1"/>
    <property type="match status" value="1"/>
</dbReference>
<evidence type="ECO:0000313" key="7">
    <source>
        <dbReference type="EMBL" id="CAF3703735.1"/>
    </source>
</evidence>
<comment type="subcellular location">
    <subcellularLocation>
        <location evidence="3">Mitochondrion</location>
    </subcellularLocation>
</comment>
<dbReference type="Proteomes" id="UP000663881">
    <property type="component" value="Unassembled WGS sequence"/>
</dbReference>
<dbReference type="EMBL" id="CAJOAY010000049">
    <property type="protein sequence ID" value="CAF3508476.1"/>
    <property type="molecule type" value="Genomic_DNA"/>
</dbReference>
<reference evidence="4" key="1">
    <citation type="submission" date="2021-02" db="EMBL/GenBank/DDBJ databases">
        <authorList>
            <person name="Nowell W R."/>
        </authorList>
    </citation>
    <scope>NUCLEOTIDE SEQUENCE</scope>
</reference>
<gene>
    <name evidence="4" type="ORF">JYZ213_LOCUS30568</name>
    <name evidence="6" type="ORF">OKA104_LOCUS1904</name>
    <name evidence="7" type="ORF">OXD698_LOCUS12464</name>
    <name evidence="5" type="ORF">VCS650_LOCUS29299</name>
</gene>
<dbReference type="Proteomes" id="UP000663891">
    <property type="component" value="Unassembled WGS sequence"/>
</dbReference>
<evidence type="ECO:0000256" key="2">
    <source>
        <dbReference type="ARBA" id="ARBA00023157"/>
    </source>
</evidence>
<sequence length="155" mass="18468">MSTEQETEIFSTNFVSVGQSRGGPHGVGDPNDKSLRKVEIEVCIPGIIRDRAHREKCQEPIEEFGKCGEQHGVWAVLKCRKEVKNMNNCLIKWFHDENFREECTQMYLDERKQYRETGIIRKPIRRPYYINPEKEKERITKIRAEYERLEHKDKQ</sequence>
<dbReference type="EMBL" id="CAJNOG010000491">
    <property type="protein sequence ID" value="CAF1268678.1"/>
    <property type="molecule type" value="Genomic_DNA"/>
</dbReference>
<evidence type="ECO:0000313" key="4">
    <source>
        <dbReference type="EMBL" id="CAF1268678.1"/>
    </source>
</evidence>
<keyword evidence="3" id="KW-0496">Mitochondrion</keyword>
<organism evidence="4 8">
    <name type="scientific">Adineta steineri</name>
    <dbReference type="NCBI Taxonomy" id="433720"/>
    <lineage>
        <taxon>Eukaryota</taxon>
        <taxon>Metazoa</taxon>
        <taxon>Spiralia</taxon>
        <taxon>Gnathifera</taxon>
        <taxon>Rotifera</taxon>
        <taxon>Eurotatoria</taxon>
        <taxon>Bdelloidea</taxon>
        <taxon>Adinetida</taxon>
        <taxon>Adinetidae</taxon>
        <taxon>Adineta</taxon>
    </lineage>
</organism>
<accession>A0A815BEN7</accession>
<dbReference type="EMBL" id="CAJNON010000450">
    <property type="protein sequence ID" value="CAF1268842.1"/>
    <property type="molecule type" value="Genomic_DNA"/>
</dbReference>
<evidence type="ECO:0000313" key="5">
    <source>
        <dbReference type="EMBL" id="CAF1268842.1"/>
    </source>
</evidence>
<dbReference type="InterPro" id="IPR013892">
    <property type="entry name" value="Cyt_c_biogenesis_Cmc1-like"/>
</dbReference>
<proteinExistence type="inferred from homology"/>
<dbReference type="PROSITE" id="PS51808">
    <property type="entry name" value="CHCH"/>
    <property type="match status" value="1"/>
</dbReference>
<dbReference type="Proteomes" id="UP000663845">
    <property type="component" value="Unassembled WGS sequence"/>
</dbReference>
<comment type="caution">
    <text evidence="4">The sequence shown here is derived from an EMBL/GenBank/DDBJ whole genome shotgun (WGS) entry which is preliminary data.</text>
</comment>
<dbReference type="Proteomes" id="UP000663844">
    <property type="component" value="Unassembled WGS sequence"/>
</dbReference>
<comment type="similarity">
    <text evidence="1 3">Belongs to the CMC family.</text>
</comment>
<keyword evidence="2" id="KW-1015">Disulfide bond</keyword>
<evidence type="ECO:0000313" key="6">
    <source>
        <dbReference type="EMBL" id="CAF3508476.1"/>
    </source>
</evidence>